<name>A0A423PUQ1_9GAMM</name>
<evidence type="ECO:0000313" key="2">
    <source>
        <dbReference type="Proteomes" id="UP000285310"/>
    </source>
</evidence>
<keyword evidence="2" id="KW-1185">Reference proteome</keyword>
<dbReference type="Proteomes" id="UP000285310">
    <property type="component" value="Unassembled WGS sequence"/>
</dbReference>
<proteinExistence type="predicted"/>
<evidence type="ECO:0000313" key="1">
    <source>
        <dbReference type="EMBL" id="ROO29330.1"/>
    </source>
</evidence>
<comment type="caution">
    <text evidence="1">The sequence shown here is derived from an EMBL/GenBank/DDBJ whole genome shotgun (WGS) entry which is preliminary data.</text>
</comment>
<organism evidence="1 2">
    <name type="scientific">Salinisphaera japonica YTM-1</name>
    <dbReference type="NCBI Taxonomy" id="1209778"/>
    <lineage>
        <taxon>Bacteria</taxon>
        <taxon>Pseudomonadati</taxon>
        <taxon>Pseudomonadota</taxon>
        <taxon>Gammaproteobacteria</taxon>
        <taxon>Salinisphaerales</taxon>
        <taxon>Salinisphaeraceae</taxon>
        <taxon>Salinisphaera</taxon>
    </lineage>
</organism>
<dbReference type="EMBL" id="AYKG01000016">
    <property type="protein sequence ID" value="ROO29330.1"/>
    <property type="molecule type" value="Genomic_DNA"/>
</dbReference>
<dbReference type="InParanoid" id="A0A423PUQ1"/>
<reference evidence="1 2" key="1">
    <citation type="submission" date="2013-10" db="EMBL/GenBank/DDBJ databases">
        <title>Salinisphaera japonica YTM-1 Genome Sequencing.</title>
        <authorList>
            <person name="Lai Q."/>
            <person name="Li C."/>
            <person name="Shao Z."/>
        </authorList>
    </citation>
    <scope>NUCLEOTIDE SEQUENCE [LARGE SCALE GENOMIC DNA]</scope>
    <source>
        <strain evidence="1 2">YTM-1</strain>
    </source>
</reference>
<accession>A0A423PUQ1</accession>
<sequence length="36" mass="4164">MMRFSRPAVFGLSAFFMRGDIFDQPTITDSNDAQRH</sequence>
<gene>
    <name evidence="1" type="ORF">SAJA_06580</name>
</gene>
<dbReference type="AlphaFoldDB" id="A0A423PUQ1"/>
<protein>
    <submittedName>
        <fullName evidence="1">Uncharacterized protein</fullName>
    </submittedName>
</protein>